<proteinExistence type="inferred from homology"/>
<dbReference type="PROSITE" id="PS50928">
    <property type="entry name" value="ABC_TM1"/>
    <property type="match status" value="1"/>
</dbReference>
<keyword evidence="3 8" id="KW-0813">Transport</keyword>
<keyword evidence="6 8" id="KW-1133">Transmembrane helix</keyword>
<evidence type="ECO:0000256" key="6">
    <source>
        <dbReference type="ARBA" id="ARBA00022989"/>
    </source>
</evidence>
<evidence type="ECO:0000313" key="10">
    <source>
        <dbReference type="EMBL" id="MBB3810268.1"/>
    </source>
</evidence>
<dbReference type="InterPro" id="IPR000515">
    <property type="entry name" value="MetI-like"/>
</dbReference>
<dbReference type="Gene3D" id="1.10.3720.10">
    <property type="entry name" value="MetI-like"/>
    <property type="match status" value="1"/>
</dbReference>
<dbReference type="InterPro" id="IPR035906">
    <property type="entry name" value="MetI-like_sf"/>
</dbReference>
<dbReference type="GO" id="GO:0005886">
    <property type="term" value="C:plasma membrane"/>
    <property type="evidence" value="ECO:0007669"/>
    <property type="project" value="UniProtKB-SubCell"/>
</dbReference>
<evidence type="ECO:0000259" key="9">
    <source>
        <dbReference type="PROSITE" id="PS50928"/>
    </source>
</evidence>
<dbReference type="Proteomes" id="UP000537592">
    <property type="component" value="Unassembled WGS sequence"/>
</dbReference>
<organism evidence="10 11">
    <name type="scientific">Pseudochelatococcus contaminans</name>
    <dbReference type="NCBI Taxonomy" id="1538103"/>
    <lineage>
        <taxon>Bacteria</taxon>
        <taxon>Pseudomonadati</taxon>
        <taxon>Pseudomonadota</taxon>
        <taxon>Alphaproteobacteria</taxon>
        <taxon>Hyphomicrobiales</taxon>
        <taxon>Chelatococcaceae</taxon>
        <taxon>Pseudochelatococcus</taxon>
    </lineage>
</organism>
<feature type="transmembrane region" description="Helical" evidence="8">
    <location>
        <begin position="240"/>
        <end position="270"/>
    </location>
</feature>
<protein>
    <submittedName>
        <fullName evidence="10">Spermidine/putrescine transport system permease protein</fullName>
    </submittedName>
</protein>
<name>A0A7W5Z550_9HYPH</name>
<comment type="subcellular location">
    <subcellularLocation>
        <location evidence="1 8">Cell membrane</location>
        <topology evidence="1 8">Multi-pass membrane protein</topology>
    </subcellularLocation>
</comment>
<evidence type="ECO:0000256" key="4">
    <source>
        <dbReference type="ARBA" id="ARBA00022475"/>
    </source>
</evidence>
<dbReference type="AlphaFoldDB" id="A0A7W5Z550"/>
<dbReference type="GO" id="GO:0055085">
    <property type="term" value="P:transmembrane transport"/>
    <property type="evidence" value="ECO:0007669"/>
    <property type="project" value="InterPro"/>
</dbReference>
<evidence type="ECO:0000256" key="1">
    <source>
        <dbReference type="ARBA" id="ARBA00004651"/>
    </source>
</evidence>
<gene>
    <name evidence="10" type="ORF">FHS81_002364</name>
</gene>
<sequence length="330" mass="37058">MTPFLTPRYLITAALIVVLVACTLAAARHVRSFLRRNGLPVGLFVVGAVVFWTIVLIVAPQIFMLDLSFRFNLPRSQLGGPQDVLTFQNYRSLWIGPDGQSWNLLQLRALAVTLAGSVFVVLACFAICYPIAFHLAQFAGERRLRLALALLIVPYWINEILRAFAFRILFTDQGLINRLLLESGLISQPVDFFNIEVPLYTGLVYAYLLFMFFPLYSALRSLPHEQIEAARDLGAPWWHIHLFVVMPAAKAGIASGATMVFMLCAGSLAIPQILGGTRTLWFTPIVYDRFFESYDWPQGAAYAVMLLLTCIVVVLTVQRIFRVGLRDVVR</sequence>
<feature type="transmembrane region" description="Helical" evidence="8">
    <location>
        <begin position="144"/>
        <end position="170"/>
    </location>
</feature>
<feature type="transmembrane region" description="Helical" evidence="8">
    <location>
        <begin position="300"/>
        <end position="321"/>
    </location>
</feature>
<evidence type="ECO:0000256" key="5">
    <source>
        <dbReference type="ARBA" id="ARBA00022692"/>
    </source>
</evidence>
<comment type="similarity">
    <text evidence="2">Belongs to the binding-protein-dependent transport system permease family. CysTW subfamily.</text>
</comment>
<evidence type="ECO:0000256" key="3">
    <source>
        <dbReference type="ARBA" id="ARBA00022448"/>
    </source>
</evidence>
<feature type="transmembrane region" description="Helical" evidence="8">
    <location>
        <begin position="6"/>
        <end position="27"/>
    </location>
</feature>
<feature type="domain" description="ABC transmembrane type-1" evidence="9">
    <location>
        <begin position="110"/>
        <end position="317"/>
    </location>
</feature>
<dbReference type="Pfam" id="PF00528">
    <property type="entry name" value="BPD_transp_1"/>
    <property type="match status" value="1"/>
</dbReference>
<dbReference type="SUPFAM" id="SSF161098">
    <property type="entry name" value="MetI-like"/>
    <property type="match status" value="1"/>
</dbReference>
<evidence type="ECO:0000313" key="11">
    <source>
        <dbReference type="Proteomes" id="UP000537592"/>
    </source>
</evidence>
<dbReference type="RefSeq" id="WP_183753151.1">
    <property type="nucleotide sequence ID" value="NZ_JACICC010000005.1"/>
</dbReference>
<evidence type="ECO:0000256" key="8">
    <source>
        <dbReference type="RuleBase" id="RU363032"/>
    </source>
</evidence>
<dbReference type="CDD" id="cd06261">
    <property type="entry name" value="TM_PBP2"/>
    <property type="match status" value="1"/>
</dbReference>
<accession>A0A7W5Z550</accession>
<evidence type="ECO:0000256" key="7">
    <source>
        <dbReference type="ARBA" id="ARBA00023136"/>
    </source>
</evidence>
<keyword evidence="4" id="KW-1003">Cell membrane</keyword>
<keyword evidence="7 8" id="KW-0472">Membrane</keyword>
<dbReference type="EMBL" id="JACICC010000005">
    <property type="protein sequence ID" value="MBB3810268.1"/>
    <property type="molecule type" value="Genomic_DNA"/>
</dbReference>
<dbReference type="PANTHER" id="PTHR42929">
    <property type="entry name" value="INNER MEMBRANE ABC TRANSPORTER PERMEASE PROTEIN YDCU-RELATED-RELATED"/>
    <property type="match status" value="1"/>
</dbReference>
<comment type="caution">
    <text evidence="10">The sequence shown here is derived from an EMBL/GenBank/DDBJ whole genome shotgun (WGS) entry which is preliminary data.</text>
</comment>
<feature type="transmembrane region" description="Helical" evidence="8">
    <location>
        <begin position="109"/>
        <end position="132"/>
    </location>
</feature>
<evidence type="ECO:0000256" key="2">
    <source>
        <dbReference type="ARBA" id="ARBA00007069"/>
    </source>
</evidence>
<feature type="transmembrane region" description="Helical" evidence="8">
    <location>
        <begin position="199"/>
        <end position="219"/>
    </location>
</feature>
<reference evidence="10 11" key="1">
    <citation type="submission" date="2020-08" db="EMBL/GenBank/DDBJ databases">
        <title>Genomic Encyclopedia of Type Strains, Phase IV (KMG-IV): sequencing the most valuable type-strain genomes for metagenomic binning, comparative biology and taxonomic classification.</title>
        <authorList>
            <person name="Goeker M."/>
        </authorList>
    </citation>
    <scope>NUCLEOTIDE SEQUENCE [LARGE SCALE GENOMIC DNA]</scope>
    <source>
        <strain evidence="10 11">DSM 28760</strain>
    </source>
</reference>
<feature type="transmembrane region" description="Helical" evidence="8">
    <location>
        <begin position="39"/>
        <end position="63"/>
    </location>
</feature>
<dbReference type="PANTHER" id="PTHR42929:SF1">
    <property type="entry name" value="INNER MEMBRANE ABC TRANSPORTER PERMEASE PROTEIN YDCU-RELATED"/>
    <property type="match status" value="1"/>
</dbReference>
<keyword evidence="11" id="KW-1185">Reference proteome</keyword>
<keyword evidence="5 8" id="KW-0812">Transmembrane</keyword>